<comment type="caution">
    <text evidence="6">The sequence shown here is derived from an EMBL/GenBank/DDBJ whole genome shotgun (WGS) entry which is preliminary data.</text>
</comment>
<reference evidence="6 7" key="1">
    <citation type="submission" date="2018-07" db="EMBL/GenBank/DDBJ databases">
        <title>Genomic Encyclopedia of Type Strains, Phase IV (KMG-IV): sequencing the most valuable type-strain genomes for metagenomic binning, comparative biology and taxonomic classification.</title>
        <authorList>
            <person name="Goeker M."/>
        </authorList>
    </citation>
    <scope>NUCLEOTIDE SEQUENCE [LARGE SCALE GENOMIC DNA]</scope>
    <source>
        <strain evidence="6 7">DSM 25528</strain>
    </source>
</reference>
<keyword evidence="3 5" id="KW-0547">Nucleotide-binding</keyword>
<feature type="binding site" evidence="5">
    <location>
        <begin position="158"/>
        <end position="165"/>
    </location>
    <ligand>
        <name>ADP</name>
        <dbReference type="ChEBI" id="CHEBI:456216"/>
    </ligand>
</feature>
<keyword evidence="7" id="KW-1185">Reference proteome</keyword>
<dbReference type="GO" id="GO:0004674">
    <property type="term" value="F:protein serine/threonine kinase activity"/>
    <property type="evidence" value="ECO:0007669"/>
    <property type="project" value="UniProtKB-UniRule"/>
</dbReference>
<dbReference type="EC" id="2.7.4.27" evidence="5"/>
<comment type="catalytic activity">
    <reaction evidence="5">
        <text>N(tele)-phospho-L-histidyl/O-phospho-L-threonyl-[pyruvate, phosphate dikinase] + phosphate + H(+) = N(tele)-phospho-L-histidyl/L-threonyl-[pyruvate, phosphate dikinase] + diphosphate</text>
        <dbReference type="Rhea" id="RHEA:43696"/>
        <dbReference type="Rhea" id="RHEA-COMP:10650"/>
        <dbReference type="Rhea" id="RHEA-COMP:10651"/>
        <dbReference type="ChEBI" id="CHEBI:15378"/>
        <dbReference type="ChEBI" id="CHEBI:30013"/>
        <dbReference type="ChEBI" id="CHEBI:33019"/>
        <dbReference type="ChEBI" id="CHEBI:43474"/>
        <dbReference type="ChEBI" id="CHEBI:61977"/>
        <dbReference type="ChEBI" id="CHEBI:83586"/>
        <dbReference type="EC" id="2.7.4.27"/>
    </reaction>
</comment>
<dbReference type="NCBIfam" id="NF003742">
    <property type="entry name" value="PRK05339.1"/>
    <property type="match status" value="1"/>
</dbReference>
<sequence length="278" mass="30708">MSKNSVENRRNFFHLHLISDSTGETLISAGRAASAQFHSSVAIEHVYPLIRNKRQLTAVLEAIDQEPGIVLYTIVDRELADLLESRCREMGLPTVNVLEPVMAIFQTYLGAPSRRRVGAQHALTAEYFARIEALNFTMDHDDGQLPGDYDEADVVLVGISRTSKTPTSIYLANRGIKTANVPIVCGVPLPESLLGATKPLIVGLIATSDRISQVRGNRELGTTSGFDQRDYTDRASIAEELKYARLLCARHNWPLIDVTRRSIEETAAAIVALKVKLR</sequence>
<accession>A0A6I7HIH7</accession>
<evidence type="ECO:0000313" key="7">
    <source>
        <dbReference type="Proteomes" id="UP000252582"/>
    </source>
</evidence>
<evidence type="ECO:0000256" key="5">
    <source>
        <dbReference type="HAMAP-Rule" id="MF_00921"/>
    </source>
</evidence>
<evidence type="ECO:0000256" key="1">
    <source>
        <dbReference type="ARBA" id="ARBA00022527"/>
    </source>
</evidence>
<dbReference type="GO" id="GO:0005524">
    <property type="term" value="F:ATP binding"/>
    <property type="evidence" value="ECO:0007669"/>
    <property type="project" value="InterPro"/>
</dbReference>
<organism evidence="6 7">
    <name type="scientific">Ciceribacter lividus</name>
    <dbReference type="NCBI Taxonomy" id="1197950"/>
    <lineage>
        <taxon>Bacteria</taxon>
        <taxon>Pseudomonadati</taxon>
        <taxon>Pseudomonadota</taxon>
        <taxon>Alphaproteobacteria</taxon>
        <taxon>Hyphomicrobiales</taxon>
        <taxon>Rhizobiaceae</taxon>
        <taxon>Ciceribacter</taxon>
    </lineage>
</organism>
<comment type="catalytic activity">
    <reaction evidence="5">
        <text>N(tele)-phospho-L-histidyl/L-threonyl-[pyruvate, phosphate dikinase] + ADP = N(tele)-phospho-L-histidyl/O-phospho-L-threonyl-[pyruvate, phosphate dikinase] + AMP + H(+)</text>
        <dbReference type="Rhea" id="RHEA:43692"/>
        <dbReference type="Rhea" id="RHEA-COMP:10650"/>
        <dbReference type="Rhea" id="RHEA-COMP:10651"/>
        <dbReference type="ChEBI" id="CHEBI:15378"/>
        <dbReference type="ChEBI" id="CHEBI:30013"/>
        <dbReference type="ChEBI" id="CHEBI:61977"/>
        <dbReference type="ChEBI" id="CHEBI:83586"/>
        <dbReference type="ChEBI" id="CHEBI:456215"/>
        <dbReference type="ChEBI" id="CHEBI:456216"/>
        <dbReference type="EC" id="2.7.11.32"/>
    </reaction>
</comment>
<keyword evidence="4 5" id="KW-0418">Kinase</keyword>
<proteinExistence type="inferred from homology"/>
<dbReference type="PANTHER" id="PTHR31756">
    <property type="entry name" value="PYRUVATE, PHOSPHATE DIKINASE REGULATORY PROTEIN 1, CHLOROPLASTIC"/>
    <property type="match status" value="1"/>
</dbReference>
<dbReference type="AlphaFoldDB" id="A0A6I7HIH7"/>
<dbReference type="EC" id="2.7.11.32" evidence="5"/>
<evidence type="ECO:0000256" key="2">
    <source>
        <dbReference type="ARBA" id="ARBA00022679"/>
    </source>
</evidence>
<dbReference type="InterPro" id="IPR026565">
    <property type="entry name" value="PPDK_reg"/>
</dbReference>
<dbReference type="GO" id="GO:0016776">
    <property type="term" value="F:phosphotransferase activity, phosphate group as acceptor"/>
    <property type="evidence" value="ECO:0007669"/>
    <property type="project" value="UniProtKB-UniRule"/>
</dbReference>
<comment type="similarity">
    <text evidence="5">Belongs to the pyruvate, phosphate/water dikinase regulatory protein family. PDRP subfamily.</text>
</comment>
<dbReference type="Proteomes" id="UP000252582">
    <property type="component" value="Unassembled WGS sequence"/>
</dbReference>
<dbReference type="Pfam" id="PF03618">
    <property type="entry name" value="Kinase-PPPase"/>
    <property type="match status" value="1"/>
</dbReference>
<evidence type="ECO:0000256" key="3">
    <source>
        <dbReference type="ARBA" id="ARBA00022741"/>
    </source>
</evidence>
<name>A0A6I7HIH7_9HYPH</name>
<gene>
    <name evidence="6" type="ORF">DFR48_11432</name>
</gene>
<dbReference type="HAMAP" id="MF_00921">
    <property type="entry name" value="PDRP"/>
    <property type="match status" value="1"/>
</dbReference>
<dbReference type="GO" id="GO:0043531">
    <property type="term" value="F:ADP binding"/>
    <property type="evidence" value="ECO:0007669"/>
    <property type="project" value="UniProtKB-UniRule"/>
</dbReference>
<keyword evidence="1 5" id="KW-0723">Serine/threonine-protein kinase</keyword>
<evidence type="ECO:0000313" key="6">
    <source>
        <dbReference type="EMBL" id="RCW20374.1"/>
    </source>
</evidence>
<dbReference type="InterPro" id="IPR005177">
    <property type="entry name" value="Kinase-pyrophosphorylase"/>
</dbReference>
<keyword evidence="2 5" id="KW-0808">Transferase</keyword>
<dbReference type="PANTHER" id="PTHR31756:SF3">
    <property type="entry name" value="PYRUVATE, PHOSPHATE DIKINASE REGULATORY PROTEIN 1, CHLOROPLASTIC"/>
    <property type="match status" value="1"/>
</dbReference>
<dbReference type="EMBL" id="QPIX01000014">
    <property type="protein sequence ID" value="RCW20374.1"/>
    <property type="molecule type" value="Genomic_DNA"/>
</dbReference>
<protein>
    <recommendedName>
        <fullName evidence="5">Putative pyruvate, phosphate dikinase regulatory protein</fullName>
        <shortName evidence="5">PPDK regulatory protein</shortName>
        <ecNumber evidence="5">2.7.11.32</ecNumber>
        <ecNumber evidence="5">2.7.4.27</ecNumber>
    </recommendedName>
</protein>
<comment type="function">
    <text evidence="5">Bifunctional serine/threonine kinase and phosphorylase involved in the regulation of the pyruvate, phosphate dikinase (PPDK) by catalyzing its phosphorylation/dephosphorylation.</text>
</comment>
<evidence type="ECO:0000256" key="4">
    <source>
        <dbReference type="ARBA" id="ARBA00022777"/>
    </source>
</evidence>